<dbReference type="Gene3D" id="3.90.1300.10">
    <property type="entry name" value="Amidase signature (AS) domain"/>
    <property type="match status" value="1"/>
</dbReference>
<dbReference type="SUPFAM" id="SSF75304">
    <property type="entry name" value="Amidase signature (AS) enzymes"/>
    <property type="match status" value="1"/>
</dbReference>
<accession>A0A1L9NWZ2</accession>
<dbReference type="PANTHER" id="PTHR11895">
    <property type="entry name" value="TRANSAMIDASE"/>
    <property type="match status" value="1"/>
</dbReference>
<reference evidence="2 3" key="1">
    <citation type="submission" date="2016-10" db="EMBL/GenBank/DDBJ databases">
        <title>Genome sequence of Planktotalea frisia SH6-1.</title>
        <authorList>
            <person name="Poehlein A."/>
            <person name="Bakenhus I."/>
            <person name="Voget S."/>
            <person name="Brinkhoff T."/>
            <person name="Simon M."/>
        </authorList>
    </citation>
    <scope>NUCLEOTIDE SEQUENCE [LARGE SCALE GENOMIC DNA]</scope>
    <source>
        <strain evidence="2 3">SH6-1</strain>
    </source>
</reference>
<dbReference type="OrthoDB" id="9777859at2"/>
<dbReference type="Proteomes" id="UP000184514">
    <property type="component" value="Unassembled WGS sequence"/>
</dbReference>
<dbReference type="InterPro" id="IPR000120">
    <property type="entry name" value="Amidase"/>
</dbReference>
<dbReference type="PANTHER" id="PTHR11895:SF76">
    <property type="entry name" value="INDOLEACETAMIDE HYDROLASE"/>
    <property type="match status" value="1"/>
</dbReference>
<dbReference type="EC" id="3.5.1.14" evidence="2"/>
<dbReference type="GO" id="GO:0047680">
    <property type="term" value="F:aryl-acylamidase activity"/>
    <property type="evidence" value="ECO:0007669"/>
    <property type="project" value="UniProtKB-EC"/>
</dbReference>
<dbReference type="NCBIfam" id="NF005686">
    <property type="entry name" value="PRK07486.1"/>
    <property type="match status" value="1"/>
</dbReference>
<gene>
    <name evidence="2" type="primary">aam_2</name>
    <name evidence="2" type="ORF">PFRI_19890</name>
</gene>
<dbReference type="InterPro" id="IPR036928">
    <property type="entry name" value="AS_sf"/>
</dbReference>
<dbReference type="RefSeq" id="WP_072630555.1">
    <property type="nucleotide sequence ID" value="NZ_MLCB01000132.1"/>
</dbReference>
<evidence type="ECO:0000259" key="1">
    <source>
        <dbReference type="Pfam" id="PF01425"/>
    </source>
</evidence>
<evidence type="ECO:0000313" key="3">
    <source>
        <dbReference type="Proteomes" id="UP000184514"/>
    </source>
</evidence>
<keyword evidence="3" id="KW-1185">Reference proteome</keyword>
<keyword evidence="2" id="KW-0378">Hydrolase</keyword>
<dbReference type="EC" id="3.5.1.4" evidence="2"/>
<dbReference type="EC" id="3.5.1.13" evidence="2"/>
<dbReference type="AlphaFoldDB" id="A0A1L9NWZ2"/>
<dbReference type="STRING" id="696762.PFRI_19890"/>
<dbReference type="EMBL" id="MLCB01000132">
    <property type="protein sequence ID" value="OJI93761.1"/>
    <property type="molecule type" value="Genomic_DNA"/>
</dbReference>
<dbReference type="InterPro" id="IPR023631">
    <property type="entry name" value="Amidase_dom"/>
</dbReference>
<feature type="domain" description="Amidase" evidence="1">
    <location>
        <begin position="25"/>
        <end position="450"/>
    </location>
</feature>
<dbReference type="GO" id="GO:0004040">
    <property type="term" value="F:amidase activity"/>
    <property type="evidence" value="ECO:0007669"/>
    <property type="project" value="UniProtKB-EC"/>
</dbReference>
<evidence type="ECO:0000313" key="2">
    <source>
        <dbReference type="EMBL" id="OJI93761.1"/>
    </source>
</evidence>
<dbReference type="GO" id="GO:0004046">
    <property type="term" value="F:aminoacylase activity"/>
    <property type="evidence" value="ECO:0007669"/>
    <property type="project" value="UniProtKB-EC"/>
</dbReference>
<comment type="caution">
    <text evidence="2">The sequence shown here is derived from an EMBL/GenBank/DDBJ whole genome shotgun (WGS) entry which is preliminary data.</text>
</comment>
<sequence>MSDILDQSAGDLASKIARKELSSVELIQASLDRIDQVNGTVNAIVSPRAREACLADAKAADASDIKGRLHGLPVAIKDLANAQGLHTSMGSPIFNGNIAQTDDLFVARMKSAGAIVIGKTNTPEFGLGSHTFNPVHGTTVNPYDPSKSAGGSSGGAAAALATGMIALADGSDMMGSLRNPAAWNNVYGLRPTYGLVPLDMPGDMFSHQLAVAGPMGRTPRDVALLLDVQAGFDARHPHSFEQSVAGDQLDSDIKGMRFGWLGDWGGAYAMDAGVLDTCQNALKQFEALGANVEKVAPPFPAEQIWEAWVKLRAWANAGGKLALYENPETRALLKEDAIWEIETGMALSAMEVHKMSNIRTQWFTKLNALFTQFDALILPSAQVWPFPQEWTSPREIAGRSMDTYHRWMEVVVPASLVGVPALNIPAGFGEGGLPMGMQVIGPRHSDAKLLKIGARWHDACDFKLCKPDLDVLNS</sequence>
<proteinExistence type="predicted"/>
<protein>
    <submittedName>
        <fullName evidence="2">Acylamidase</fullName>
        <ecNumber evidence="2">3.5.1.13</ecNumber>
        <ecNumber evidence="2">3.5.1.14</ecNumber>
        <ecNumber evidence="2">3.5.1.4</ecNumber>
    </submittedName>
</protein>
<name>A0A1L9NWZ2_9RHOB</name>
<organism evidence="2 3">
    <name type="scientific">Planktotalea frisia</name>
    <dbReference type="NCBI Taxonomy" id="696762"/>
    <lineage>
        <taxon>Bacteria</taxon>
        <taxon>Pseudomonadati</taxon>
        <taxon>Pseudomonadota</taxon>
        <taxon>Alphaproteobacteria</taxon>
        <taxon>Rhodobacterales</taxon>
        <taxon>Paracoccaceae</taxon>
        <taxon>Planktotalea</taxon>
    </lineage>
</organism>
<dbReference type="Pfam" id="PF01425">
    <property type="entry name" value="Amidase"/>
    <property type="match status" value="1"/>
</dbReference>